<organism evidence="2 3">
    <name type="scientific">Paenibacillus chitinolyticus</name>
    <dbReference type="NCBI Taxonomy" id="79263"/>
    <lineage>
        <taxon>Bacteria</taxon>
        <taxon>Bacillati</taxon>
        <taxon>Bacillota</taxon>
        <taxon>Bacilli</taxon>
        <taxon>Bacillales</taxon>
        <taxon>Paenibacillaceae</taxon>
        <taxon>Paenibacillus</taxon>
    </lineage>
</organism>
<dbReference type="GeneID" id="95375230"/>
<evidence type="ECO:0008006" key="4">
    <source>
        <dbReference type="Google" id="ProtNLM"/>
    </source>
</evidence>
<dbReference type="SUPFAM" id="SSF56219">
    <property type="entry name" value="DNase I-like"/>
    <property type="match status" value="1"/>
</dbReference>
<evidence type="ECO:0000313" key="2">
    <source>
        <dbReference type="EMBL" id="MCY9595209.1"/>
    </source>
</evidence>
<dbReference type="PANTHER" id="PTHR11371">
    <property type="entry name" value="DEOXYRIBONUCLEASE"/>
    <property type="match status" value="1"/>
</dbReference>
<comment type="caution">
    <text evidence="2">The sequence shown here is derived from an EMBL/GenBank/DDBJ whole genome shotgun (WGS) entry which is preliminary data.</text>
</comment>
<keyword evidence="3" id="KW-1185">Reference proteome</keyword>
<name>A0ABT4FD41_9BACL</name>
<dbReference type="PANTHER" id="PTHR11371:SF31">
    <property type="entry name" value="EXTRACELLULAR NUCLEASE"/>
    <property type="match status" value="1"/>
</dbReference>
<reference evidence="2 3" key="1">
    <citation type="submission" date="2022-05" db="EMBL/GenBank/DDBJ databases">
        <title>Genome Sequencing of Bee-Associated Microbes.</title>
        <authorList>
            <person name="Dunlap C."/>
        </authorList>
    </citation>
    <scope>NUCLEOTIDE SEQUENCE [LARGE SCALE GENOMIC DNA]</scope>
    <source>
        <strain evidence="2 3">NRRL B-23120</strain>
    </source>
</reference>
<feature type="compositionally biased region" description="Polar residues" evidence="1">
    <location>
        <begin position="389"/>
        <end position="407"/>
    </location>
</feature>
<dbReference type="Gene3D" id="3.60.10.10">
    <property type="entry name" value="Endonuclease/exonuclease/phosphatase"/>
    <property type="match status" value="1"/>
</dbReference>
<evidence type="ECO:0000313" key="3">
    <source>
        <dbReference type="Proteomes" id="UP001527202"/>
    </source>
</evidence>
<dbReference type="InterPro" id="IPR036691">
    <property type="entry name" value="Endo/exonu/phosph_ase_sf"/>
</dbReference>
<dbReference type="EMBL" id="JAMDMJ010000004">
    <property type="protein sequence ID" value="MCY9595209.1"/>
    <property type="molecule type" value="Genomic_DNA"/>
</dbReference>
<sequence>MSHSLKLLSWNIEKFNADKMNDDFFIKYVARVIRLMEIDVAGIMEIVGWIGNEVCTAIVNELNQQEQQKATGVVWSGQASEMTPSAPNEQYVFVWKLGLFSSVEWKLWNVLGENAFDTFFATNNITDEDEKFQVTQSLAKNGWMNDSFMVPYSAYSKLVADPQNLDCTKKNPTLNLTAQQKLDLSAILTAYAPETFPYPRSRPPFILRVTTADTNTVITFVLFHAPGPSDSSPITASNQISLIDPVIQADVGVVMGDFNVTEAWAKRTWALQYYNWDLGRLRYVLNDSGQYIFAAPFQRLSGPDFASHSTTQPALTTVQNYSFRLQDNLTSMTSALVAPDAIADSTVMQSILTSPYDKFFVRSAQTDPSDPFVCNLVDLTTPKEIWTGTMDTDNNPVNETRSTTPSTYQRDLSSLTAAIYNNWYNRHAGKSTSLNLQQIPKLNVRPTSLREAQYAYYYAISDHMPICMELKYEADPHYVMSAEGVDFE</sequence>
<proteinExistence type="predicted"/>
<gene>
    <name evidence="2" type="ORF">M5X16_05395</name>
</gene>
<evidence type="ECO:0000256" key="1">
    <source>
        <dbReference type="SAM" id="MobiDB-lite"/>
    </source>
</evidence>
<dbReference type="Proteomes" id="UP001527202">
    <property type="component" value="Unassembled WGS sequence"/>
</dbReference>
<dbReference type="RefSeq" id="WP_053228726.1">
    <property type="nucleotide sequence ID" value="NZ_CP026520.1"/>
</dbReference>
<protein>
    <recommendedName>
        <fullName evidence="4">Endonuclease/exonuclease/phosphatase domain-containing protein</fullName>
    </recommendedName>
</protein>
<accession>A0ABT4FD41</accession>
<feature type="region of interest" description="Disordered" evidence="1">
    <location>
        <begin position="387"/>
        <end position="407"/>
    </location>
</feature>